<dbReference type="AlphaFoldDB" id="A0A1G9NM75"/>
<dbReference type="EMBL" id="FNHE01000002">
    <property type="protein sequence ID" value="SDL87127.1"/>
    <property type="molecule type" value="Genomic_DNA"/>
</dbReference>
<gene>
    <name evidence="1" type="ORF">SAMN05660642_01080</name>
</gene>
<protein>
    <recommendedName>
        <fullName evidence="3">MJ0042 family finger-like domain-containing protein</fullName>
    </recommendedName>
</protein>
<dbReference type="RefSeq" id="WP_072913449.1">
    <property type="nucleotide sequence ID" value="NZ_FNHE01000002.1"/>
</dbReference>
<dbReference type="STRING" id="1137991.SAMN05660642_01080"/>
<proteinExistence type="predicted"/>
<reference evidence="2" key="1">
    <citation type="submission" date="2016-10" db="EMBL/GenBank/DDBJ databases">
        <authorList>
            <person name="Varghese N."/>
            <person name="Submissions S."/>
        </authorList>
    </citation>
    <scope>NUCLEOTIDE SEQUENCE [LARGE SCALE GENOMIC DNA]</scope>
    <source>
        <strain evidence="2">DSM 45419</strain>
    </source>
</reference>
<evidence type="ECO:0008006" key="3">
    <source>
        <dbReference type="Google" id="ProtNLM"/>
    </source>
</evidence>
<dbReference type="Pfam" id="PF20120">
    <property type="entry name" value="DUF6510"/>
    <property type="match status" value="1"/>
</dbReference>
<dbReference type="Proteomes" id="UP000198680">
    <property type="component" value="Unassembled WGS sequence"/>
</dbReference>
<organism evidence="1 2">
    <name type="scientific">Geodermatophilus siccatus</name>
    <dbReference type="NCBI Taxonomy" id="1137991"/>
    <lineage>
        <taxon>Bacteria</taxon>
        <taxon>Bacillati</taxon>
        <taxon>Actinomycetota</taxon>
        <taxon>Actinomycetes</taxon>
        <taxon>Geodermatophilales</taxon>
        <taxon>Geodermatophilaceae</taxon>
        <taxon>Geodermatophilus</taxon>
    </lineage>
</organism>
<evidence type="ECO:0000313" key="2">
    <source>
        <dbReference type="Proteomes" id="UP000198680"/>
    </source>
</evidence>
<keyword evidence="2" id="KW-1185">Reference proteome</keyword>
<accession>A0A1G9NM75</accession>
<name>A0A1G9NM75_9ACTN</name>
<sequence>MTGVPETGDRRLDGNAAGGVLREVFAVDPTTAVSTCAHCGRPAPLGEHLVYADAPALVVRCPGCMQVVLRCASDAAGLRLEMTGVRLLRMTPAEGASG</sequence>
<dbReference type="InterPro" id="IPR045423">
    <property type="entry name" value="DUF6510"/>
</dbReference>
<evidence type="ECO:0000313" key="1">
    <source>
        <dbReference type="EMBL" id="SDL87127.1"/>
    </source>
</evidence>